<dbReference type="Pfam" id="PF13432">
    <property type="entry name" value="TPR_16"/>
    <property type="match status" value="2"/>
</dbReference>
<organism evidence="1 2">
    <name type="scientific">Streptomyces viridochromogenes</name>
    <dbReference type="NCBI Taxonomy" id="1938"/>
    <lineage>
        <taxon>Bacteria</taxon>
        <taxon>Bacillati</taxon>
        <taxon>Actinomycetota</taxon>
        <taxon>Actinomycetes</taxon>
        <taxon>Kitasatosporales</taxon>
        <taxon>Streptomycetaceae</taxon>
        <taxon>Streptomyces</taxon>
    </lineage>
</organism>
<dbReference type="Proteomes" id="UP000037023">
    <property type="component" value="Unassembled WGS sequence"/>
</dbReference>
<proteinExistence type="predicted"/>
<evidence type="ECO:0008006" key="3">
    <source>
        <dbReference type="Google" id="ProtNLM"/>
    </source>
</evidence>
<accession>A0A0L8LBR2</accession>
<gene>
    <name evidence="1" type="ORF">ADK34_05130</name>
</gene>
<dbReference type="OrthoDB" id="4173117at2"/>
<reference evidence="1 2" key="1">
    <citation type="submission" date="2015-06" db="EMBL/GenBank/DDBJ databases">
        <authorList>
            <person name="Hoefler B.C."/>
            <person name="Straight P.D."/>
        </authorList>
    </citation>
    <scope>NUCLEOTIDE SEQUENCE [LARGE SCALE GENOMIC DNA]</scope>
    <source>
        <strain evidence="1 2">NRRL 3427</strain>
    </source>
</reference>
<dbReference type="GO" id="GO:0042802">
    <property type="term" value="F:identical protein binding"/>
    <property type="evidence" value="ECO:0007669"/>
    <property type="project" value="InterPro"/>
</dbReference>
<protein>
    <recommendedName>
        <fullName evidence="3">Tetratricopeptide repeat protein</fullName>
    </recommendedName>
</protein>
<evidence type="ECO:0000313" key="2">
    <source>
        <dbReference type="Proteomes" id="UP000037023"/>
    </source>
</evidence>
<dbReference type="InterPro" id="IPR011990">
    <property type="entry name" value="TPR-like_helical_dom_sf"/>
</dbReference>
<evidence type="ECO:0000313" key="1">
    <source>
        <dbReference type="EMBL" id="KOG35559.1"/>
    </source>
</evidence>
<dbReference type="SUPFAM" id="SSF48452">
    <property type="entry name" value="TPR-like"/>
    <property type="match status" value="2"/>
</dbReference>
<dbReference type="EMBL" id="LGUP01000027">
    <property type="protein sequence ID" value="KOG35559.1"/>
    <property type="molecule type" value="Genomic_DNA"/>
</dbReference>
<sequence>MEVLAQVRALYQAGRYAEAEAEARAVAAAQARPHDEPFAPMALGIVGLAASAQGRHAEALTTYDALLPDYDKLFGAEHSMTLKLRTDRAQVLNMLGRHEECEAECVAVMETAALTETPETPFLVIAALNGQIAALNARGDHPAAEGLAREFLSVHSDPDQFTLMVRLSLALSLNGQGRHEEALAEAKRADEIHRGLPPEHRGPETAAPDLAAATALHGLGHDTAARALATTAHDACLTAFGPDNIRTTQARALIDRIDGVDGVDGT</sequence>
<dbReference type="InterPro" id="IPR011717">
    <property type="entry name" value="TPR-4"/>
</dbReference>
<dbReference type="Pfam" id="PF07721">
    <property type="entry name" value="TPR_4"/>
    <property type="match status" value="1"/>
</dbReference>
<dbReference type="Gene3D" id="1.25.40.10">
    <property type="entry name" value="Tetratricopeptide repeat domain"/>
    <property type="match status" value="1"/>
</dbReference>
<dbReference type="PATRIC" id="fig|1938.6.peg.1133"/>
<name>A0A0L8LBR2_STRVR</name>
<comment type="caution">
    <text evidence="1">The sequence shown here is derived from an EMBL/GenBank/DDBJ whole genome shotgun (WGS) entry which is preliminary data.</text>
</comment>
<dbReference type="AlphaFoldDB" id="A0A0L8LBR2"/>